<dbReference type="Proteomes" id="UP001335648">
    <property type="component" value="Unassembled WGS sequence"/>
</dbReference>
<evidence type="ECO:0000313" key="1">
    <source>
        <dbReference type="EMBL" id="KAK5915071.1"/>
    </source>
</evidence>
<name>A0AAN8D212_9TELE</name>
<dbReference type="AlphaFoldDB" id="A0AAN8D212"/>
<gene>
    <name evidence="1" type="ORF">CesoFtcFv8_000701</name>
</gene>
<protein>
    <submittedName>
        <fullName evidence="1">Uncharacterized protein</fullName>
    </submittedName>
</protein>
<reference evidence="1 2" key="1">
    <citation type="journal article" date="2023" name="Mol. Biol. Evol.">
        <title>Genomics of Secondarily Temperate Adaptation in the Only Non-Antarctic Icefish.</title>
        <authorList>
            <person name="Rivera-Colon A.G."/>
            <person name="Rayamajhi N."/>
            <person name="Minhas B.F."/>
            <person name="Madrigal G."/>
            <person name="Bilyk K.T."/>
            <person name="Yoon V."/>
            <person name="Hune M."/>
            <person name="Gregory S."/>
            <person name="Cheng C.H.C."/>
            <person name="Catchen J.M."/>
        </authorList>
    </citation>
    <scope>NUCLEOTIDE SEQUENCE [LARGE SCALE GENOMIC DNA]</scope>
    <source>
        <strain evidence="1">JC2023a</strain>
    </source>
</reference>
<evidence type="ECO:0000313" key="2">
    <source>
        <dbReference type="Proteomes" id="UP001335648"/>
    </source>
</evidence>
<dbReference type="EMBL" id="JAULUE010002046">
    <property type="protein sequence ID" value="KAK5915071.1"/>
    <property type="molecule type" value="Genomic_DNA"/>
</dbReference>
<sequence length="90" mass="9391">MSATCLFYLLSSNKLVSFIEPPSLHTAPLGRLVLSSGLRGAGGGLSDAASRSARVKGENSENRAFWSAGEDRPALFCMLESGQGVTQGVC</sequence>
<comment type="caution">
    <text evidence="1">The sequence shown here is derived from an EMBL/GenBank/DDBJ whole genome shotgun (WGS) entry which is preliminary data.</text>
</comment>
<accession>A0AAN8D212</accession>
<proteinExistence type="predicted"/>
<keyword evidence="2" id="KW-1185">Reference proteome</keyword>
<organism evidence="1 2">
    <name type="scientific">Champsocephalus esox</name>
    <name type="common">pike icefish</name>
    <dbReference type="NCBI Taxonomy" id="159716"/>
    <lineage>
        <taxon>Eukaryota</taxon>
        <taxon>Metazoa</taxon>
        <taxon>Chordata</taxon>
        <taxon>Craniata</taxon>
        <taxon>Vertebrata</taxon>
        <taxon>Euteleostomi</taxon>
        <taxon>Actinopterygii</taxon>
        <taxon>Neopterygii</taxon>
        <taxon>Teleostei</taxon>
        <taxon>Neoteleostei</taxon>
        <taxon>Acanthomorphata</taxon>
        <taxon>Eupercaria</taxon>
        <taxon>Perciformes</taxon>
        <taxon>Notothenioidei</taxon>
        <taxon>Channichthyidae</taxon>
        <taxon>Champsocephalus</taxon>
    </lineage>
</organism>